<keyword evidence="3" id="KW-1185">Reference proteome</keyword>
<accession>A0A1S1V9T9</accession>
<feature type="domain" description="Phage tail fibre protein N-terminal" evidence="1">
    <location>
        <begin position="8"/>
        <end position="155"/>
    </location>
</feature>
<evidence type="ECO:0000313" key="2">
    <source>
        <dbReference type="EMBL" id="OHW62897.1"/>
    </source>
</evidence>
<evidence type="ECO:0000313" key="3">
    <source>
        <dbReference type="Proteomes" id="UP000180254"/>
    </source>
</evidence>
<dbReference type="InterPro" id="IPR022225">
    <property type="entry name" value="Phage_tail_fibre_N"/>
</dbReference>
<dbReference type="OrthoDB" id="9810174at2"/>
<protein>
    <recommendedName>
        <fullName evidence="1">Phage tail fibre protein N-terminal domain-containing protein</fullName>
    </recommendedName>
</protein>
<dbReference type="AlphaFoldDB" id="A0A1S1V9T9"/>
<dbReference type="Pfam" id="PF12571">
    <property type="entry name" value="Phage_tail_fib"/>
    <property type="match status" value="1"/>
</dbReference>
<dbReference type="Proteomes" id="UP000180254">
    <property type="component" value="Unassembled WGS sequence"/>
</dbReference>
<name>A0A1S1V9T9_9FIRM</name>
<dbReference type="STRING" id="39480.EUAN_06810"/>
<dbReference type="RefSeq" id="WP_071061713.1">
    <property type="nucleotide sequence ID" value="NZ_MKIE01000002.1"/>
</dbReference>
<comment type="caution">
    <text evidence="2">The sequence shown here is derived from an EMBL/GenBank/DDBJ whole genome shotgun (WGS) entry which is preliminary data.</text>
</comment>
<proteinExistence type="predicted"/>
<sequence length="327" mass="35380">MANYTNGLVLTDKGRELQSKAQSGTPLTFTRVGLGSGQLPIGTEVSALTDLLAWEMDAGMLKHSVPGDGTSRITVAYTNQELIEGFYWREVGIYAMDGTTEILYAVSNAGDYPDFIPAGTAGVIVENEIELITVVGNATSVTATINDSLVYATKQDFTDFETRISNDVTTITTSLEDTVNIKLGEVQAGMQKLERAGEISNRDILDVKMKLSEAQVIQFLNKTGVGYYDLFTDTTGIDAVTSTATVSNMDVTFLGLQILKFKPQTYEAFNSIELAIYDKDRNKVIPEVDTNASPSITAPAVPSSLEIGDKLYKDGEIYTITAIEVAV</sequence>
<organism evidence="2 3">
    <name type="scientific">Andreesenia angusta</name>
    <dbReference type="NCBI Taxonomy" id="39480"/>
    <lineage>
        <taxon>Bacteria</taxon>
        <taxon>Bacillati</taxon>
        <taxon>Bacillota</taxon>
        <taxon>Tissierellia</taxon>
        <taxon>Tissierellales</taxon>
        <taxon>Gottschalkiaceae</taxon>
        <taxon>Andreesenia</taxon>
    </lineage>
</organism>
<gene>
    <name evidence="2" type="ORF">EUAN_06810</name>
</gene>
<dbReference type="EMBL" id="MKIE01000002">
    <property type="protein sequence ID" value="OHW62897.1"/>
    <property type="molecule type" value="Genomic_DNA"/>
</dbReference>
<evidence type="ECO:0000259" key="1">
    <source>
        <dbReference type="Pfam" id="PF12571"/>
    </source>
</evidence>
<reference evidence="2 3" key="1">
    <citation type="submission" date="2016-09" db="EMBL/GenBank/DDBJ databases">
        <title>Genome sequence of Eubacterium angustum.</title>
        <authorList>
            <person name="Poehlein A."/>
            <person name="Daniel R."/>
        </authorList>
    </citation>
    <scope>NUCLEOTIDE SEQUENCE [LARGE SCALE GENOMIC DNA]</scope>
    <source>
        <strain evidence="2 3">DSM 1989</strain>
    </source>
</reference>